<name>A0AAQ3JV90_9LILI</name>
<dbReference type="EMBL" id="CP136890">
    <property type="protein sequence ID" value="WOK95642.1"/>
    <property type="molecule type" value="Genomic_DNA"/>
</dbReference>
<accession>A0AAQ3JV90</accession>
<gene>
    <name evidence="1" type="ORF">Cni_G04349</name>
</gene>
<dbReference type="AlphaFoldDB" id="A0AAQ3JV90"/>
<organism evidence="1 2">
    <name type="scientific">Canna indica</name>
    <name type="common">Indian-shot</name>
    <dbReference type="NCBI Taxonomy" id="4628"/>
    <lineage>
        <taxon>Eukaryota</taxon>
        <taxon>Viridiplantae</taxon>
        <taxon>Streptophyta</taxon>
        <taxon>Embryophyta</taxon>
        <taxon>Tracheophyta</taxon>
        <taxon>Spermatophyta</taxon>
        <taxon>Magnoliopsida</taxon>
        <taxon>Liliopsida</taxon>
        <taxon>Zingiberales</taxon>
        <taxon>Cannaceae</taxon>
        <taxon>Canna</taxon>
    </lineage>
</organism>
<keyword evidence="2" id="KW-1185">Reference proteome</keyword>
<dbReference type="Proteomes" id="UP001327560">
    <property type="component" value="Chromosome 1"/>
</dbReference>
<evidence type="ECO:0000313" key="2">
    <source>
        <dbReference type="Proteomes" id="UP001327560"/>
    </source>
</evidence>
<sequence>MVADSGGNSTCLNNPINQKWESDQDNLSILYHAYISEGKGSYGSVRALIILEIVDGSWCLVGYITDMGKIVLLHASRYKKNEKESREKETNSYRNTKFYEIW</sequence>
<evidence type="ECO:0000313" key="1">
    <source>
        <dbReference type="EMBL" id="WOK95642.1"/>
    </source>
</evidence>
<protein>
    <submittedName>
        <fullName evidence="1">Uncharacterized protein</fullName>
    </submittedName>
</protein>
<reference evidence="1 2" key="1">
    <citation type="submission" date="2023-10" db="EMBL/GenBank/DDBJ databases">
        <title>Chromosome-scale genome assembly provides insights into flower coloration mechanisms of Canna indica.</title>
        <authorList>
            <person name="Li C."/>
        </authorList>
    </citation>
    <scope>NUCLEOTIDE SEQUENCE [LARGE SCALE GENOMIC DNA]</scope>
    <source>
        <tissue evidence="1">Flower</tissue>
    </source>
</reference>
<proteinExistence type="predicted"/>